<dbReference type="STRING" id="871963.Desdi_2324"/>
<feature type="domain" description="4Fe-4S ferredoxin-type" evidence="8">
    <location>
        <begin position="54"/>
        <end position="84"/>
    </location>
</feature>
<evidence type="ECO:0000313" key="10">
    <source>
        <dbReference type="Proteomes" id="UP000010797"/>
    </source>
</evidence>
<reference evidence="10" key="1">
    <citation type="submission" date="2012-02" db="EMBL/GenBank/DDBJ databases">
        <title>Complete sequence of Desulfitobacterium dichloroeliminans LMG P-21439.</title>
        <authorList>
            <person name="Lucas S."/>
            <person name="Han J."/>
            <person name="Lapidus A."/>
            <person name="Cheng J.-F."/>
            <person name="Goodwin L."/>
            <person name="Pitluck S."/>
            <person name="Peters L."/>
            <person name="Ovchinnikova G."/>
            <person name="Teshima H."/>
            <person name="Detter J.C."/>
            <person name="Han C."/>
            <person name="Tapia R."/>
            <person name="Land M."/>
            <person name="Hauser L."/>
            <person name="Kyrpides N."/>
            <person name="Ivanova N."/>
            <person name="Pagani I."/>
            <person name="Kruse T."/>
            <person name="de Vos W.M."/>
            <person name="Boon N."/>
            <person name="Smidt H."/>
            <person name="Woyke T."/>
        </authorList>
    </citation>
    <scope>NUCLEOTIDE SEQUENCE [LARGE SCALE GENOMIC DNA]</scope>
    <source>
        <strain evidence="10">LMG P-21439 / DCA1</strain>
    </source>
</reference>
<evidence type="ECO:0000256" key="2">
    <source>
        <dbReference type="ARBA" id="ARBA00022485"/>
    </source>
</evidence>
<keyword evidence="10" id="KW-1185">Reference proteome</keyword>
<dbReference type="EMBL" id="CP003344">
    <property type="protein sequence ID" value="AGA69750.1"/>
    <property type="molecule type" value="Genomic_DNA"/>
</dbReference>
<dbReference type="Pfam" id="PF13247">
    <property type="entry name" value="Fer4_11"/>
    <property type="match status" value="1"/>
</dbReference>
<dbReference type="InterPro" id="IPR050954">
    <property type="entry name" value="ET_IronSulfur_Cluster-Binding"/>
</dbReference>
<dbReference type="CDD" id="cd16371">
    <property type="entry name" value="DMSOR_beta_like"/>
    <property type="match status" value="1"/>
</dbReference>
<dbReference type="AlphaFoldDB" id="L0F9P5"/>
<dbReference type="eggNOG" id="COG0437">
    <property type="taxonomic scope" value="Bacteria"/>
</dbReference>
<dbReference type="InterPro" id="IPR017900">
    <property type="entry name" value="4Fe4S_Fe_S_CS"/>
</dbReference>
<evidence type="ECO:0000256" key="7">
    <source>
        <dbReference type="ARBA" id="ARBA00023014"/>
    </source>
</evidence>
<evidence type="ECO:0000256" key="1">
    <source>
        <dbReference type="ARBA" id="ARBA00022448"/>
    </source>
</evidence>
<dbReference type="GO" id="GO:0046872">
    <property type="term" value="F:metal ion binding"/>
    <property type="evidence" value="ECO:0007669"/>
    <property type="project" value="UniProtKB-KW"/>
</dbReference>
<keyword evidence="7" id="KW-0411">Iron-sulfur</keyword>
<name>L0F9P5_DESDL</name>
<keyword evidence="1" id="KW-0813">Transport</keyword>
<dbReference type="InterPro" id="IPR017896">
    <property type="entry name" value="4Fe4S_Fe-S-bd"/>
</dbReference>
<keyword evidence="3" id="KW-0479">Metal-binding</keyword>
<evidence type="ECO:0000256" key="3">
    <source>
        <dbReference type="ARBA" id="ARBA00022723"/>
    </source>
</evidence>
<evidence type="ECO:0000256" key="5">
    <source>
        <dbReference type="ARBA" id="ARBA00022982"/>
    </source>
</evidence>
<dbReference type="SUPFAM" id="SSF54862">
    <property type="entry name" value="4Fe-4S ferredoxins"/>
    <property type="match status" value="1"/>
</dbReference>
<dbReference type="Proteomes" id="UP000010797">
    <property type="component" value="Chromosome"/>
</dbReference>
<evidence type="ECO:0000259" key="8">
    <source>
        <dbReference type="PROSITE" id="PS51379"/>
    </source>
</evidence>
<dbReference type="GO" id="GO:0051539">
    <property type="term" value="F:4 iron, 4 sulfur cluster binding"/>
    <property type="evidence" value="ECO:0007669"/>
    <property type="project" value="UniProtKB-KW"/>
</dbReference>
<keyword evidence="4" id="KW-0677">Repeat</keyword>
<organism evidence="9 10">
    <name type="scientific">Desulfitobacterium dichloroeliminans (strain LMG P-21439 / DCA1)</name>
    <dbReference type="NCBI Taxonomy" id="871963"/>
    <lineage>
        <taxon>Bacteria</taxon>
        <taxon>Bacillati</taxon>
        <taxon>Bacillota</taxon>
        <taxon>Clostridia</taxon>
        <taxon>Eubacteriales</taxon>
        <taxon>Desulfitobacteriaceae</taxon>
        <taxon>Desulfitobacterium</taxon>
    </lineage>
</organism>
<accession>L0F9P5</accession>
<keyword evidence="5" id="KW-0249">Electron transport</keyword>
<proteinExistence type="predicted"/>
<evidence type="ECO:0000256" key="4">
    <source>
        <dbReference type="ARBA" id="ARBA00022737"/>
    </source>
</evidence>
<dbReference type="PROSITE" id="PS51318">
    <property type="entry name" value="TAT"/>
    <property type="match status" value="1"/>
</dbReference>
<dbReference type="PROSITE" id="PS51379">
    <property type="entry name" value="4FE4S_FER_2"/>
    <property type="match status" value="3"/>
</dbReference>
<protein>
    <submittedName>
        <fullName evidence="9">Fe-S-cluster-containing hydrogenase subunit</fullName>
    </submittedName>
</protein>
<feature type="domain" description="4Fe-4S ferredoxin-type" evidence="8">
    <location>
        <begin position="96"/>
        <end position="126"/>
    </location>
</feature>
<dbReference type="PANTHER" id="PTHR43177:SF5">
    <property type="entry name" value="ANAEROBIC DIMETHYL SULFOXIDE REDUCTASE CHAIN B-RELATED"/>
    <property type="match status" value="1"/>
</dbReference>
<dbReference type="PANTHER" id="PTHR43177">
    <property type="entry name" value="PROTEIN NRFC"/>
    <property type="match status" value="1"/>
</dbReference>
<keyword evidence="6" id="KW-0408">Iron</keyword>
<gene>
    <name evidence="9" type="ordered locus">Desdi_2324</name>
</gene>
<dbReference type="Gene3D" id="3.30.70.20">
    <property type="match status" value="2"/>
</dbReference>
<dbReference type="KEGG" id="ddl:Desdi_2324"/>
<evidence type="ECO:0000256" key="6">
    <source>
        <dbReference type="ARBA" id="ARBA00023004"/>
    </source>
</evidence>
<evidence type="ECO:0000313" key="9">
    <source>
        <dbReference type="EMBL" id="AGA69750.1"/>
    </source>
</evidence>
<dbReference type="Pfam" id="PF00037">
    <property type="entry name" value="Fer4"/>
    <property type="match status" value="1"/>
</dbReference>
<dbReference type="PROSITE" id="PS00198">
    <property type="entry name" value="4FE4S_FER_1"/>
    <property type="match status" value="1"/>
</dbReference>
<dbReference type="InterPro" id="IPR006311">
    <property type="entry name" value="TAT_signal"/>
</dbReference>
<sequence>MFHLSKLDVKLTRRTALKVGALTAAAVAVGIPMGSLKETSVKAAGTESGESKQLGFSYDQNKCINCKLCAKACKQTNNWEPGAEWRKVHSAKTEKGSVFLSMSCNHCEEPACMTVCPVKAYTKREKDGIVVHDTKKCVGCAYCVYACPYHAPQFIKSGTGAVTKCSFCVEIQDAGGQPACVTACPVDALNYGDMTELRKIPGAVAPEVNGLPPVSITNPSFVIIPKA</sequence>
<dbReference type="HOGENOM" id="CLU_043374_2_0_9"/>
<feature type="domain" description="4Fe-4S ferredoxin-type" evidence="8">
    <location>
        <begin position="128"/>
        <end position="157"/>
    </location>
</feature>
<keyword evidence="2" id="KW-0004">4Fe-4S</keyword>